<dbReference type="SUPFAM" id="SSF53756">
    <property type="entry name" value="UDP-Glycosyltransferase/glycogen phosphorylase"/>
    <property type="match status" value="1"/>
</dbReference>
<dbReference type="PANTHER" id="PTHR46401">
    <property type="entry name" value="GLYCOSYLTRANSFERASE WBBK-RELATED"/>
    <property type="match status" value="1"/>
</dbReference>
<accession>A0AAN1XSW1</accession>
<sequence>MIPRHVALLSFEGPDRYASIGGLATRVTQLARALGAAGHDVELFFVGDPQAAAIEETDPGVTLRRWSQWISTQHPRNAYDGEPAKIHDWEVSLPPWIVDELLVPANAAGERVLVICEEWQTANVAIAIDRLARERCVRGALTLMWNANNTYGFEKIHWPTLTRAAAVTCVSKYMKFELGVWGVNALVIPNGIDEALLAGADREQTAALRAAFGTKPTCVKVGRFDPDKNWLQAIDAIAELHAAGTPARLIVRGGKEPYGDVVLGRARERHLAVERLAYEGSDWHEFARLLGTVDAPVVHVRAFLDEATLYALYAAADATLANSGKEPFGLVGLEVMASGGIAVCGATGEEYAEPFVNAIVCDTSDGRELATYLKALFDDPTLGAELRANGAETARRYTWDNALTALDRKIAYVDARSALA</sequence>
<reference evidence="4 5" key="1">
    <citation type="journal article" date="2022" name="ISME Commun">
        <title>Vulcanimicrobium alpinus gen. nov. sp. nov., the first cultivated representative of the candidate phylum 'Eremiobacterota', is a metabolically versatile aerobic anoxygenic phototroph.</title>
        <authorList>
            <person name="Yabe S."/>
            <person name="Muto K."/>
            <person name="Abe K."/>
            <person name="Yokota A."/>
            <person name="Staudigel H."/>
            <person name="Tebo B.M."/>
        </authorList>
    </citation>
    <scope>NUCLEOTIDE SEQUENCE [LARGE SCALE GENOMIC DNA]</scope>
    <source>
        <strain evidence="4 5">WC8-2</strain>
    </source>
</reference>
<proteinExistence type="predicted"/>
<dbReference type="PANTHER" id="PTHR46401:SF2">
    <property type="entry name" value="GLYCOSYLTRANSFERASE WBBK-RELATED"/>
    <property type="match status" value="1"/>
</dbReference>
<dbReference type="EMBL" id="AP025523">
    <property type="protein sequence ID" value="BDE05180.1"/>
    <property type="molecule type" value="Genomic_DNA"/>
</dbReference>
<organism evidence="4 5">
    <name type="scientific">Vulcanimicrobium alpinum</name>
    <dbReference type="NCBI Taxonomy" id="3016050"/>
    <lineage>
        <taxon>Bacteria</taxon>
        <taxon>Bacillati</taxon>
        <taxon>Vulcanimicrobiota</taxon>
        <taxon>Vulcanimicrobiia</taxon>
        <taxon>Vulcanimicrobiales</taxon>
        <taxon>Vulcanimicrobiaceae</taxon>
        <taxon>Vulcanimicrobium</taxon>
    </lineage>
</organism>
<dbReference type="GO" id="GO:0009103">
    <property type="term" value="P:lipopolysaccharide biosynthetic process"/>
    <property type="evidence" value="ECO:0007669"/>
    <property type="project" value="TreeGrafter"/>
</dbReference>
<dbReference type="Pfam" id="PF13579">
    <property type="entry name" value="Glyco_trans_4_4"/>
    <property type="match status" value="1"/>
</dbReference>
<dbReference type="RefSeq" id="WP_317996242.1">
    <property type="nucleotide sequence ID" value="NZ_AP025523.1"/>
</dbReference>
<name>A0AAN1XSW1_UNVUL</name>
<dbReference type="Gene3D" id="3.40.50.2000">
    <property type="entry name" value="Glycogen Phosphorylase B"/>
    <property type="match status" value="2"/>
</dbReference>
<keyword evidence="5" id="KW-1185">Reference proteome</keyword>
<dbReference type="InterPro" id="IPR028098">
    <property type="entry name" value="Glyco_trans_4-like_N"/>
</dbReference>
<evidence type="ECO:0000313" key="4">
    <source>
        <dbReference type="EMBL" id="BDE05180.1"/>
    </source>
</evidence>
<evidence type="ECO:0000259" key="2">
    <source>
        <dbReference type="Pfam" id="PF00534"/>
    </source>
</evidence>
<dbReference type="Pfam" id="PF00534">
    <property type="entry name" value="Glycos_transf_1"/>
    <property type="match status" value="1"/>
</dbReference>
<dbReference type="Proteomes" id="UP001317532">
    <property type="component" value="Chromosome"/>
</dbReference>
<gene>
    <name evidence="4" type="ORF">WPS_04560</name>
</gene>
<dbReference type="KEGG" id="vab:WPS_04560"/>
<keyword evidence="1" id="KW-0808">Transferase</keyword>
<dbReference type="CDD" id="cd03801">
    <property type="entry name" value="GT4_PimA-like"/>
    <property type="match status" value="1"/>
</dbReference>
<feature type="domain" description="Glycosyl transferase family 1" evidence="2">
    <location>
        <begin position="211"/>
        <end position="393"/>
    </location>
</feature>
<evidence type="ECO:0000259" key="3">
    <source>
        <dbReference type="Pfam" id="PF13579"/>
    </source>
</evidence>
<feature type="domain" description="Glycosyltransferase subfamily 4-like N-terminal" evidence="3">
    <location>
        <begin position="21"/>
        <end position="191"/>
    </location>
</feature>
<dbReference type="GO" id="GO:0016757">
    <property type="term" value="F:glycosyltransferase activity"/>
    <property type="evidence" value="ECO:0007669"/>
    <property type="project" value="InterPro"/>
</dbReference>
<protein>
    <submittedName>
        <fullName evidence="4">Uncharacterized protein</fullName>
    </submittedName>
</protein>
<dbReference type="AlphaFoldDB" id="A0AAN1XSW1"/>
<evidence type="ECO:0000256" key="1">
    <source>
        <dbReference type="ARBA" id="ARBA00022679"/>
    </source>
</evidence>
<dbReference type="InterPro" id="IPR001296">
    <property type="entry name" value="Glyco_trans_1"/>
</dbReference>
<evidence type="ECO:0000313" key="5">
    <source>
        <dbReference type="Proteomes" id="UP001317532"/>
    </source>
</evidence>